<comment type="caution">
    <text evidence="1">The sequence shown here is derived from an EMBL/GenBank/DDBJ whole genome shotgun (WGS) entry which is preliminary data.</text>
</comment>
<reference evidence="1 2" key="1">
    <citation type="submission" date="2019-08" db="EMBL/GenBank/DDBJ databases">
        <title>Bacterial whole genome sequence for Glaciihabitans sp. CHu50b-6-2.</title>
        <authorList>
            <person name="Jin L."/>
        </authorList>
    </citation>
    <scope>NUCLEOTIDE SEQUENCE [LARGE SCALE GENOMIC DNA]</scope>
    <source>
        <strain evidence="1 2">CHu50b-6-2</strain>
    </source>
</reference>
<evidence type="ECO:0000313" key="1">
    <source>
        <dbReference type="EMBL" id="TXN32041.1"/>
    </source>
</evidence>
<gene>
    <name evidence="1" type="ORF">FVP33_03715</name>
</gene>
<sequence length="561" mass="62334">MTDSPETHEVRTPTPIDAIAEAWVDTELDLFPEYRVYLGREGREGEYADYSPAGAERVVAEVKKTLGQIAASTPVDAVDEVTKMDLSRELQLQIDKHEAGFDQRDLNVIASAPQSLRDIFDLMPTDSEEDWSHMATRMRNLPAAMNGYIETLRTGIAAGNVPAARQIREVVAQAAKQVADTGFFFQLASGAKAGESELPESLKSDLASAAKESAGAYAVLSDFLQNELAPHAPERDAVGREIYALASRDFLGAVVDLDETYEWGIEELARMTAEQEAIAREIKPGASVLEAIAFLDEDSSRKLHGTDALQKWMQETSDRAVEELSRVHFDIPAEVRRLECMIAPTQEGGIYYTPPTDDFSRAGRMWWSVPEGVTEFDTWRELTTVYHEGVPGHHLQIGQAVYNKALLNTWRRNAGTSGHAEGWALYAERLMEQLGYLDDPADRLGMLDGQRMRAARVVLDIGVHLEKTLPDGSGPWTGDYAFEFLGNNVNMSPQFVRFEVNRYLGWPGQAPSYKIGQRIWEQLRDESARREGADFDIRAFHKKALDIGGVGLDTLKAALLP</sequence>
<dbReference type="PANTHER" id="PTHR33361">
    <property type="entry name" value="GLR0591 PROTEIN"/>
    <property type="match status" value="1"/>
</dbReference>
<dbReference type="EMBL" id="VRMG01000004">
    <property type="protein sequence ID" value="TXN32041.1"/>
    <property type="molecule type" value="Genomic_DNA"/>
</dbReference>
<protein>
    <submittedName>
        <fullName evidence="1">DUF885 domain-containing protein</fullName>
    </submittedName>
</protein>
<organism evidence="1 2">
    <name type="scientific">Lacisediminihabitans profunda</name>
    <dbReference type="NCBI Taxonomy" id="2594790"/>
    <lineage>
        <taxon>Bacteria</taxon>
        <taxon>Bacillati</taxon>
        <taxon>Actinomycetota</taxon>
        <taxon>Actinomycetes</taxon>
        <taxon>Micrococcales</taxon>
        <taxon>Microbacteriaceae</taxon>
        <taxon>Lacisediminihabitans</taxon>
    </lineage>
</organism>
<keyword evidence="2" id="KW-1185">Reference proteome</keyword>
<dbReference type="Proteomes" id="UP000321379">
    <property type="component" value="Unassembled WGS sequence"/>
</dbReference>
<evidence type="ECO:0000313" key="2">
    <source>
        <dbReference type="Proteomes" id="UP000321379"/>
    </source>
</evidence>
<name>A0A5C8UUQ6_9MICO</name>
<dbReference type="RefSeq" id="WP_147782289.1">
    <property type="nucleotide sequence ID" value="NZ_VRMG01000004.1"/>
</dbReference>
<dbReference type="PANTHER" id="PTHR33361:SF2">
    <property type="entry name" value="DUF885 DOMAIN-CONTAINING PROTEIN"/>
    <property type="match status" value="1"/>
</dbReference>
<dbReference type="Pfam" id="PF05960">
    <property type="entry name" value="DUF885"/>
    <property type="match status" value="1"/>
</dbReference>
<accession>A0A5C8UUQ6</accession>
<dbReference type="AlphaFoldDB" id="A0A5C8UUQ6"/>
<dbReference type="InterPro" id="IPR010281">
    <property type="entry name" value="DUF885"/>
</dbReference>
<proteinExistence type="predicted"/>